<evidence type="ECO:0000313" key="1">
    <source>
        <dbReference type="EMBL" id="KKN58171.1"/>
    </source>
</evidence>
<organism evidence="1">
    <name type="scientific">marine sediment metagenome</name>
    <dbReference type="NCBI Taxonomy" id="412755"/>
    <lineage>
        <taxon>unclassified sequences</taxon>
        <taxon>metagenomes</taxon>
        <taxon>ecological metagenomes</taxon>
    </lineage>
</organism>
<accession>A0A0F9UA57</accession>
<reference evidence="1" key="1">
    <citation type="journal article" date="2015" name="Nature">
        <title>Complex archaea that bridge the gap between prokaryotes and eukaryotes.</title>
        <authorList>
            <person name="Spang A."/>
            <person name="Saw J.H."/>
            <person name="Jorgensen S.L."/>
            <person name="Zaremba-Niedzwiedzka K."/>
            <person name="Martijn J."/>
            <person name="Lind A.E."/>
            <person name="van Eijk R."/>
            <person name="Schleper C."/>
            <person name="Guy L."/>
            <person name="Ettema T.J."/>
        </authorList>
    </citation>
    <scope>NUCLEOTIDE SEQUENCE</scope>
</reference>
<name>A0A0F9UA57_9ZZZZ</name>
<gene>
    <name evidence="1" type="ORF">LCGC14_0555120</name>
</gene>
<sequence>MAKSIAERVASYRDMGFGPRTVAEFERSLRETAEFGPLGFVQRDIDRVMTAITEGVPGAGQRTTEQQSMVTRGLKLVEGVASMPIADARRVRKSLRGMAERSGIDFRIRL</sequence>
<protein>
    <submittedName>
        <fullName evidence="1">Uncharacterized protein</fullName>
    </submittedName>
</protein>
<proteinExistence type="predicted"/>
<dbReference type="EMBL" id="LAZR01000774">
    <property type="protein sequence ID" value="KKN58171.1"/>
    <property type="molecule type" value="Genomic_DNA"/>
</dbReference>
<comment type="caution">
    <text evidence="1">The sequence shown here is derived from an EMBL/GenBank/DDBJ whole genome shotgun (WGS) entry which is preliminary data.</text>
</comment>
<dbReference type="AlphaFoldDB" id="A0A0F9UA57"/>